<accession>A0ABW4IGJ9</accession>
<proteinExistence type="predicted"/>
<evidence type="ECO:0000256" key="1">
    <source>
        <dbReference type="SAM" id="MobiDB-lite"/>
    </source>
</evidence>
<dbReference type="EMBL" id="JBHUDG010000044">
    <property type="protein sequence ID" value="MFD1631218.1"/>
    <property type="molecule type" value="Genomic_DNA"/>
</dbReference>
<feature type="signal peptide" evidence="2">
    <location>
        <begin position="1"/>
        <end position="19"/>
    </location>
</feature>
<dbReference type="Pfam" id="PF13715">
    <property type="entry name" value="CarbopepD_reg_2"/>
    <property type="match status" value="1"/>
</dbReference>
<dbReference type="Pfam" id="PF14905">
    <property type="entry name" value="OMP_b-brl_3"/>
    <property type="match status" value="1"/>
</dbReference>
<feature type="domain" description="Outer membrane protein beta-barrel" evidence="3">
    <location>
        <begin position="452"/>
        <end position="914"/>
    </location>
</feature>
<dbReference type="RefSeq" id="WP_379663587.1">
    <property type="nucleotide sequence ID" value="NZ_JBHUDG010000044.1"/>
</dbReference>
<protein>
    <submittedName>
        <fullName evidence="4">TonB-dependent receptor</fullName>
    </submittedName>
</protein>
<keyword evidence="5" id="KW-1185">Reference proteome</keyword>
<feature type="compositionally biased region" description="Polar residues" evidence="1">
    <location>
        <begin position="920"/>
        <end position="929"/>
    </location>
</feature>
<gene>
    <name evidence="4" type="ORF">ACFSAH_15180</name>
</gene>
<dbReference type="SUPFAM" id="SSF49464">
    <property type="entry name" value="Carboxypeptidase regulatory domain-like"/>
    <property type="match status" value="1"/>
</dbReference>
<evidence type="ECO:0000259" key="3">
    <source>
        <dbReference type="Pfam" id="PF14905"/>
    </source>
</evidence>
<dbReference type="InterPro" id="IPR041700">
    <property type="entry name" value="OMP_b-brl_3"/>
</dbReference>
<evidence type="ECO:0000256" key="2">
    <source>
        <dbReference type="SAM" id="SignalP"/>
    </source>
</evidence>
<dbReference type="Gene3D" id="2.60.40.1120">
    <property type="entry name" value="Carboxypeptidase-like, regulatory domain"/>
    <property type="match status" value="1"/>
</dbReference>
<evidence type="ECO:0000313" key="4">
    <source>
        <dbReference type="EMBL" id="MFD1631218.1"/>
    </source>
</evidence>
<dbReference type="SUPFAM" id="SSF56935">
    <property type="entry name" value="Porins"/>
    <property type="match status" value="1"/>
</dbReference>
<feature type="compositionally biased region" description="Gly residues" evidence="1">
    <location>
        <begin position="280"/>
        <end position="313"/>
    </location>
</feature>
<evidence type="ECO:0000313" key="5">
    <source>
        <dbReference type="Proteomes" id="UP001597118"/>
    </source>
</evidence>
<comment type="caution">
    <text evidence="4">The sequence shown here is derived from an EMBL/GenBank/DDBJ whole genome shotgun (WGS) entry which is preliminary data.</text>
</comment>
<keyword evidence="4" id="KW-0675">Receptor</keyword>
<dbReference type="InterPro" id="IPR008969">
    <property type="entry name" value="CarboxyPept-like_regulatory"/>
</dbReference>
<feature type="region of interest" description="Disordered" evidence="1">
    <location>
        <begin position="274"/>
        <end position="325"/>
    </location>
</feature>
<name>A0ABW4IGJ9_9SPHI</name>
<reference evidence="5" key="1">
    <citation type="journal article" date="2019" name="Int. J. Syst. Evol. Microbiol.">
        <title>The Global Catalogue of Microorganisms (GCM) 10K type strain sequencing project: providing services to taxonomists for standard genome sequencing and annotation.</title>
        <authorList>
            <consortium name="The Broad Institute Genomics Platform"/>
            <consortium name="The Broad Institute Genome Sequencing Center for Infectious Disease"/>
            <person name="Wu L."/>
            <person name="Ma J."/>
        </authorList>
    </citation>
    <scope>NUCLEOTIDE SEQUENCE [LARGE SCALE GENOMIC DNA]</scope>
    <source>
        <strain evidence="5">CCUG 53762</strain>
    </source>
</reference>
<organism evidence="4 5">
    <name type="scientific">Pseudopedobacter beijingensis</name>
    <dbReference type="NCBI Taxonomy" id="1207056"/>
    <lineage>
        <taxon>Bacteria</taxon>
        <taxon>Pseudomonadati</taxon>
        <taxon>Bacteroidota</taxon>
        <taxon>Sphingobacteriia</taxon>
        <taxon>Sphingobacteriales</taxon>
        <taxon>Sphingobacteriaceae</taxon>
        <taxon>Pseudopedobacter</taxon>
    </lineage>
</organism>
<feature type="region of interest" description="Disordered" evidence="1">
    <location>
        <begin position="920"/>
        <end position="940"/>
    </location>
</feature>
<feature type="chain" id="PRO_5047541464" evidence="2">
    <location>
        <begin position="20"/>
        <end position="940"/>
    </location>
</feature>
<keyword evidence="2" id="KW-0732">Signal</keyword>
<sequence length="940" mass="105412">MKRSILFILLAFTYSYTFAQKNITGTVIDSTKQTVIGALVKITSPLDTISTSTNIDGIFSFRNIKSSNFTISVNGLGYRSFSKSYQFDNSQNTIRLENITLKTQTNMLDMVVVDGTPTITYKTDTMEYRADAYNMKENATVEDLVKKMEGMEVDKDGTLTVQGEQIKRARINGKDYFGGDVEAALKDLPSDIVDKIQIIDDYGDEARRTGVKDGDPQRVLNIVTKSNKRVGNRGRFEVGAGSDNRYQLTANANRFNGNQQLGIRSSLNNTVTGIANTNGDLGGGNQGGNNRNNGGGNNRGQGGSGGNQGGNSGSAGTRQAGRFGLNYNDDLSSKLKLESSYNYNGSNTKSTSESLSDEIFKDKDTGTIEHLYSDRKGDNKNKSYTHALSAKLEYEIDSANWLIVSPTLNLRRNTSNSITNLKQSGIFRQDQVNQNANIGKTPNYGLTLNYGHRFNKKGTVASVQLSANNSENTSDRDANNRRLYLSNDENESLLKDSLLHRAIANRNLTENYRGSLTFSHPLTSKSRLEFNGQVNYRGYDNSQITQVIDEFGYANTVDSLSKIFNYSFTESRLSLNYKYTQTKYNFALGLSGVPNALKGYSESRGNSTHRNSFNIIPIARFEYKWSRQKRFSINYTGNPTEPTFDQIQDVPDVSNPQNVIIGNPDLKAAFRHSIQANFNNYISQTKLNYYAGFNATFNENQVIRNVILKRDEYNGRKMETHFMNANKGNYNYRGNYGISKRFGDNKYNLSYNGTAGYGKTLSMNNNSENIGKTWNLNQRLNLQIDPNDWLEVNPNIRYSFNQGNFSLDTISNSRIHNWTLSLSSKVYFQKTFYLTYDLNKNFIEGINANVTSNPFIINASLTKEFLKKKAGAVSLKAYDLLNQNNFINRQITDNAIIDTKSNALSRYFILTFTWTPQKWTGGKKSSGNFQRRGDGSYMGG</sequence>
<dbReference type="Proteomes" id="UP001597118">
    <property type="component" value="Unassembled WGS sequence"/>
</dbReference>